<dbReference type="Proteomes" id="UP000509222">
    <property type="component" value="Chromosome"/>
</dbReference>
<accession>A0A7H8Q9B6</accession>
<sequence length="320" mass="38479">MFNSLTELMEAKGYKDKRAVQWNKICQEEKLSEQFIRENEEQVNWRLLSEHQQLSEAFIREFSGRLFWEPVLAEQKVSEQFIEEFVAEEKWEPAHGKLSKRQLKTLEREGKNFDIDEYWTIISMKQELANAKGLSPAFMEKHHDKLSWSCLSLCQTLPMSLIDRHADKVDWHTVTRVQVLSERFIEKHRSRVEWETISFHQDLSERFINRHHAKMSFISAEQKRSESFLYTHLEKMDIASVLENQNLRNVKKYEPFDIYSVGKNGRKKYILKYHGNFHSEDFSLHLADEEELYEQLEEFELDHVIERDFPELKAKEDFHF</sequence>
<dbReference type="RefSeq" id="WP_053165932.1">
    <property type="nucleotide sequence ID" value="NZ_CP051177.1"/>
</dbReference>
<proteinExistence type="predicted"/>
<dbReference type="AlphaFoldDB" id="A0A7H8Q9B6"/>
<keyword evidence="2" id="KW-1185">Reference proteome</keyword>
<evidence type="ECO:0000313" key="2">
    <source>
        <dbReference type="Proteomes" id="UP000509222"/>
    </source>
</evidence>
<name>A0A7H8Q9B6_9BACL</name>
<dbReference type="EMBL" id="CP051177">
    <property type="protein sequence ID" value="QKX50616.1"/>
    <property type="molecule type" value="Genomic_DNA"/>
</dbReference>
<reference evidence="2" key="1">
    <citation type="submission" date="2020-06" db="EMBL/GenBank/DDBJ databases">
        <title>Isolation of Planomicrobium glaciei.</title>
        <authorList>
            <person name="Malisova L."/>
            <person name="Safrankova R."/>
            <person name="Jakubu V."/>
            <person name="Spanelova P."/>
        </authorList>
    </citation>
    <scope>NUCLEOTIDE SEQUENCE [LARGE SCALE GENOMIC DNA]</scope>
    <source>
        <strain evidence="2">NRL-ATB46093</strain>
    </source>
</reference>
<organism evidence="1 2">
    <name type="scientific">Planococcus glaciei</name>
    <dbReference type="NCBI Taxonomy" id="459472"/>
    <lineage>
        <taxon>Bacteria</taxon>
        <taxon>Bacillati</taxon>
        <taxon>Bacillota</taxon>
        <taxon>Bacilli</taxon>
        <taxon>Bacillales</taxon>
        <taxon>Caryophanaceae</taxon>
        <taxon>Planococcus</taxon>
    </lineage>
</organism>
<protein>
    <submittedName>
        <fullName evidence="1">Uncharacterized protein</fullName>
    </submittedName>
</protein>
<gene>
    <name evidence="1" type="ORF">HF394_08500</name>
</gene>
<evidence type="ECO:0000313" key="1">
    <source>
        <dbReference type="EMBL" id="QKX50616.1"/>
    </source>
</evidence>